<gene>
    <name evidence="7" type="ORF">ACFOD4_20770</name>
</gene>
<evidence type="ECO:0000256" key="1">
    <source>
        <dbReference type="ARBA" id="ARBA00010641"/>
    </source>
</evidence>
<dbReference type="InterPro" id="IPR036388">
    <property type="entry name" value="WH-like_DNA-bd_sf"/>
</dbReference>
<organism evidence="7 8">
    <name type="scientific">Teichococcus globiformis</name>
    <dbReference type="NCBI Taxonomy" id="2307229"/>
    <lineage>
        <taxon>Bacteria</taxon>
        <taxon>Pseudomonadati</taxon>
        <taxon>Pseudomonadota</taxon>
        <taxon>Alphaproteobacteria</taxon>
        <taxon>Acetobacterales</taxon>
        <taxon>Roseomonadaceae</taxon>
        <taxon>Roseomonas</taxon>
    </lineage>
</organism>
<evidence type="ECO:0000259" key="6">
    <source>
        <dbReference type="Pfam" id="PF08281"/>
    </source>
</evidence>
<protein>
    <submittedName>
        <fullName evidence="7">RNA polymerase sigma factor</fullName>
    </submittedName>
</protein>
<dbReference type="InterPro" id="IPR013324">
    <property type="entry name" value="RNA_pol_sigma_r3/r4-like"/>
</dbReference>
<keyword evidence="3" id="KW-0731">Sigma factor</keyword>
<accession>A0ABV7G495</accession>
<evidence type="ECO:0000259" key="5">
    <source>
        <dbReference type="Pfam" id="PF04542"/>
    </source>
</evidence>
<feature type="domain" description="RNA polymerase sigma factor 70 region 4 type 2" evidence="6">
    <location>
        <begin position="101"/>
        <end position="148"/>
    </location>
</feature>
<dbReference type="SUPFAM" id="SSF88946">
    <property type="entry name" value="Sigma2 domain of RNA polymerase sigma factors"/>
    <property type="match status" value="1"/>
</dbReference>
<dbReference type="CDD" id="cd06171">
    <property type="entry name" value="Sigma70_r4"/>
    <property type="match status" value="1"/>
</dbReference>
<proteinExistence type="inferred from homology"/>
<dbReference type="EMBL" id="JBHRTN010000028">
    <property type="protein sequence ID" value="MFC3127504.1"/>
    <property type="molecule type" value="Genomic_DNA"/>
</dbReference>
<name>A0ABV7G495_9PROT</name>
<evidence type="ECO:0000313" key="7">
    <source>
        <dbReference type="EMBL" id="MFC3127504.1"/>
    </source>
</evidence>
<dbReference type="SUPFAM" id="SSF88659">
    <property type="entry name" value="Sigma3 and sigma4 domains of RNA polymerase sigma factors"/>
    <property type="match status" value="1"/>
</dbReference>
<evidence type="ECO:0000256" key="4">
    <source>
        <dbReference type="ARBA" id="ARBA00023163"/>
    </source>
</evidence>
<sequence length="160" mass="17974">MLPGLLPRLRRFALGLCRSPDEADDLVQAACERALTASLPSEGLASPEAWMFRILRNLWLDRMRRRRTRGEEVDVETRHDLPAMGAELAPARRIALRRAAVAIGELPEEQRSLMLLVCVEELSYRQAAEILDLPIGTVMSRLARARRTVAERVGADATEF</sequence>
<dbReference type="InterPro" id="IPR014284">
    <property type="entry name" value="RNA_pol_sigma-70_dom"/>
</dbReference>
<keyword evidence="8" id="KW-1185">Reference proteome</keyword>
<feature type="domain" description="RNA polymerase sigma-70 region 2" evidence="5">
    <location>
        <begin position="6"/>
        <end position="67"/>
    </location>
</feature>
<comment type="similarity">
    <text evidence="1">Belongs to the sigma-70 factor family. ECF subfamily.</text>
</comment>
<dbReference type="Gene3D" id="1.10.10.10">
    <property type="entry name" value="Winged helix-like DNA-binding domain superfamily/Winged helix DNA-binding domain"/>
    <property type="match status" value="1"/>
</dbReference>
<comment type="caution">
    <text evidence="7">The sequence shown here is derived from an EMBL/GenBank/DDBJ whole genome shotgun (WGS) entry which is preliminary data.</text>
</comment>
<dbReference type="Pfam" id="PF08281">
    <property type="entry name" value="Sigma70_r4_2"/>
    <property type="match status" value="1"/>
</dbReference>
<reference evidence="8" key="1">
    <citation type="journal article" date="2019" name="Int. J. Syst. Evol. Microbiol.">
        <title>The Global Catalogue of Microorganisms (GCM) 10K type strain sequencing project: providing services to taxonomists for standard genome sequencing and annotation.</title>
        <authorList>
            <consortium name="The Broad Institute Genomics Platform"/>
            <consortium name="The Broad Institute Genome Sequencing Center for Infectious Disease"/>
            <person name="Wu L."/>
            <person name="Ma J."/>
        </authorList>
    </citation>
    <scope>NUCLEOTIDE SEQUENCE [LARGE SCALE GENOMIC DNA]</scope>
    <source>
        <strain evidence="8">KCTC 52094</strain>
    </source>
</reference>
<keyword evidence="4" id="KW-0804">Transcription</keyword>
<dbReference type="Gene3D" id="1.10.1740.10">
    <property type="match status" value="1"/>
</dbReference>
<dbReference type="InterPro" id="IPR039425">
    <property type="entry name" value="RNA_pol_sigma-70-like"/>
</dbReference>
<dbReference type="PANTHER" id="PTHR43133:SF25">
    <property type="entry name" value="RNA POLYMERASE SIGMA FACTOR RFAY-RELATED"/>
    <property type="match status" value="1"/>
</dbReference>
<keyword evidence="2" id="KW-0805">Transcription regulation</keyword>
<dbReference type="Proteomes" id="UP001595593">
    <property type="component" value="Unassembled WGS sequence"/>
</dbReference>
<evidence type="ECO:0000313" key="8">
    <source>
        <dbReference type="Proteomes" id="UP001595593"/>
    </source>
</evidence>
<dbReference type="InterPro" id="IPR013325">
    <property type="entry name" value="RNA_pol_sigma_r2"/>
</dbReference>
<dbReference type="RefSeq" id="WP_379599569.1">
    <property type="nucleotide sequence ID" value="NZ_JBHRTN010000028.1"/>
</dbReference>
<evidence type="ECO:0000256" key="3">
    <source>
        <dbReference type="ARBA" id="ARBA00023082"/>
    </source>
</evidence>
<evidence type="ECO:0000256" key="2">
    <source>
        <dbReference type="ARBA" id="ARBA00023015"/>
    </source>
</evidence>
<dbReference type="PANTHER" id="PTHR43133">
    <property type="entry name" value="RNA POLYMERASE ECF-TYPE SIGMA FACTO"/>
    <property type="match status" value="1"/>
</dbReference>
<dbReference type="InterPro" id="IPR013249">
    <property type="entry name" value="RNA_pol_sigma70_r4_t2"/>
</dbReference>
<dbReference type="NCBIfam" id="TIGR02937">
    <property type="entry name" value="sigma70-ECF"/>
    <property type="match status" value="1"/>
</dbReference>
<dbReference type="Pfam" id="PF04542">
    <property type="entry name" value="Sigma70_r2"/>
    <property type="match status" value="1"/>
</dbReference>
<dbReference type="InterPro" id="IPR007627">
    <property type="entry name" value="RNA_pol_sigma70_r2"/>
</dbReference>